<dbReference type="PIRSF" id="PIRSF017082">
    <property type="entry name" value="YflP"/>
    <property type="match status" value="1"/>
</dbReference>
<dbReference type="AlphaFoldDB" id="A0A645AFT1"/>
<dbReference type="PANTHER" id="PTHR42928">
    <property type="entry name" value="TRICARBOXYLATE-BINDING PROTEIN"/>
    <property type="match status" value="1"/>
</dbReference>
<dbReference type="Pfam" id="PF03401">
    <property type="entry name" value="TctC"/>
    <property type="match status" value="1"/>
</dbReference>
<organism evidence="1">
    <name type="scientific">bioreactor metagenome</name>
    <dbReference type="NCBI Taxonomy" id="1076179"/>
    <lineage>
        <taxon>unclassified sequences</taxon>
        <taxon>metagenomes</taxon>
        <taxon>ecological metagenomes</taxon>
    </lineage>
</organism>
<accession>A0A645AFT1</accession>
<dbReference type="PROSITE" id="PS51318">
    <property type="entry name" value="TAT"/>
    <property type="match status" value="1"/>
</dbReference>
<dbReference type="InterPro" id="IPR042100">
    <property type="entry name" value="Bug_dom1"/>
</dbReference>
<comment type="caution">
    <text evidence="1">The sequence shown here is derived from an EMBL/GenBank/DDBJ whole genome shotgun (WGS) entry which is preliminary data.</text>
</comment>
<dbReference type="EMBL" id="VSSQ01013473">
    <property type="protein sequence ID" value="MPM51568.1"/>
    <property type="molecule type" value="Genomic_DNA"/>
</dbReference>
<name>A0A645AFT1_9ZZZZ</name>
<dbReference type="Gene3D" id="3.40.190.10">
    <property type="entry name" value="Periplasmic binding protein-like II"/>
    <property type="match status" value="1"/>
</dbReference>
<dbReference type="Gene3D" id="3.40.190.150">
    <property type="entry name" value="Bordetella uptake gene, domain 1"/>
    <property type="match status" value="1"/>
</dbReference>
<proteinExistence type="predicted"/>
<reference evidence="1" key="1">
    <citation type="submission" date="2019-08" db="EMBL/GenBank/DDBJ databases">
        <authorList>
            <person name="Kucharzyk K."/>
            <person name="Murdoch R.W."/>
            <person name="Higgins S."/>
            <person name="Loffler F."/>
        </authorList>
    </citation>
    <scope>NUCLEOTIDE SEQUENCE</scope>
</reference>
<protein>
    <recommendedName>
        <fullName evidence="2">Tripartite tricarboxylate transporter family receptor</fullName>
    </recommendedName>
</protein>
<evidence type="ECO:0008006" key="2">
    <source>
        <dbReference type="Google" id="ProtNLM"/>
    </source>
</evidence>
<dbReference type="InterPro" id="IPR005064">
    <property type="entry name" value="BUG"/>
</dbReference>
<dbReference type="SUPFAM" id="SSF53850">
    <property type="entry name" value="Periplasmic binding protein-like II"/>
    <property type="match status" value="1"/>
</dbReference>
<evidence type="ECO:0000313" key="1">
    <source>
        <dbReference type="EMBL" id="MPM51568.1"/>
    </source>
</evidence>
<gene>
    <name evidence="1" type="ORF">SDC9_98317</name>
</gene>
<dbReference type="PANTHER" id="PTHR42928:SF5">
    <property type="entry name" value="BLR1237 PROTEIN"/>
    <property type="match status" value="1"/>
</dbReference>
<dbReference type="CDD" id="cd07012">
    <property type="entry name" value="PBP2_Bug_TTT"/>
    <property type="match status" value="1"/>
</dbReference>
<sequence>MTGYHQGKRGVLGMMAAAVLAAAVPGAASAADSAGYPHKEIVFVVPYPPGGNSDNLARIYADRLRQKLGGTIVIENKPGGTTSLGTGVAARAKPDGYTLLLATSTAFTVLPHLRNDLPYDPSKSFTFVGSLAGYLPVLAVRNDFPANTLQEFVDYAKKNPGKLSWGSAGVASGGHLAGEILKKDAGLEMLHVPFKGSADSLTALLGGHTDFLIDGVGLEAIKGGRAKGIVTFASERNPELPNLPTPKESGFDVTLPFEGFWGVAVPAGTPQPIVDKLAKATQEILAEPETRKRFGNISLSASWKPGAEYAKDIEASRVYYGDLLKKVNLSQ</sequence>
<dbReference type="InterPro" id="IPR006311">
    <property type="entry name" value="TAT_signal"/>
</dbReference>